<dbReference type="NCBIfam" id="TIGR02357">
    <property type="entry name" value="ECF_ThiT_YuaJ"/>
    <property type="match status" value="1"/>
</dbReference>
<dbReference type="GO" id="GO:0005886">
    <property type="term" value="C:plasma membrane"/>
    <property type="evidence" value="ECO:0007669"/>
    <property type="project" value="InterPro"/>
</dbReference>
<feature type="transmembrane region" description="Helical" evidence="1">
    <location>
        <begin position="22"/>
        <end position="42"/>
    </location>
</feature>
<protein>
    <submittedName>
        <fullName evidence="2">Thiamine transporter</fullName>
    </submittedName>
</protein>
<gene>
    <name evidence="2" type="ORF">SAMN02746066_02550</name>
</gene>
<keyword evidence="3" id="KW-1185">Reference proteome</keyword>
<keyword evidence="1" id="KW-0472">Membrane</keyword>
<dbReference type="Proteomes" id="UP000184038">
    <property type="component" value="Unassembled WGS sequence"/>
</dbReference>
<dbReference type="RefSeq" id="WP_242952537.1">
    <property type="nucleotide sequence ID" value="NZ_FRCP01000012.1"/>
</dbReference>
<dbReference type="Pfam" id="PF09515">
    <property type="entry name" value="Thia_YuaJ"/>
    <property type="match status" value="1"/>
</dbReference>
<dbReference type="AlphaFoldDB" id="A0A1M7K2L6"/>
<accession>A0A1M7K2L6</accession>
<evidence type="ECO:0000313" key="3">
    <source>
        <dbReference type="Proteomes" id="UP000184038"/>
    </source>
</evidence>
<organism evidence="2 3">
    <name type="scientific">Anaerosporobacter mobilis DSM 15930</name>
    <dbReference type="NCBI Taxonomy" id="1120996"/>
    <lineage>
        <taxon>Bacteria</taxon>
        <taxon>Bacillati</taxon>
        <taxon>Bacillota</taxon>
        <taxon>Clostridia</taxon>
        <taxon>Lachnospirales</taxon>
        <taxon>Lachnospiraceae</taxon>
        <taxon>Anaerosporobacter</taxon>
    </lineage>
</organism>
<keyword evidence="1" id="KW-0812">Transmembrane</keyword>
<name>A0A1M7K2L6_9FIRM</name>
<evidence type="ECO:0000313" key="2">
    <source>
        <dbReference type="EMBL" id="SHM59213.1"/>
    </source>
</evidence>
<feature type="transmembrane region" description="Helical" evidence="1">
    <location>
        <begin position="54"/>
        <end position="73"/>
    </location>
</feature>
<dbReference type="EMBL" id="FRCP01000012">
    <property type="protein sequence ID" value="SHM59213.1"/>
    <property type="molecule type" value="Genomic_DNA"/>
</dbReference>
<feature type="transmembrane region" description="Helical" evidence="1">
    <location>
        <begin position="193"/>
        <end position="214"/>
    </location>
</feature>
<dbReference type="GO" id="GO:0015234">
    <property type="term" value="F:thiamine transmembrane transporter activity"/>
    <property type="evidence" value="ECO:0007669"/>
    <property type="project" value="InterPro"/>
</dbReference>
<feature type="transmembrane region" description="Helical" evidence="1">
    <location>
        <begin position="79"/>
        <end position="97"/>
    </location>
</feature>
<dbReference type="InterPro" id="IPR012651">
    <property type="entry name" value="Thia_Transptr_ThiT"/>
</dbReference>
<evidence type="ECO:0000256" key="1">
    <source>
        <dbReference type="SAM" id="Phobius"/>
    </source>
</evidence>
<feature type="transmembrane region" description="Helical" evidence="1">
    <location>
        <begin position="154"/>
        <end position="173"/>
    </location>
</feature>
<proteinExistence type="predicted"/>
<sequence>MYLGIMNFFATGNTDDGYALKAPSYVLFVALVLALLAIVFLSKKESKKIQTKQLVFASVAMALAVVTSFIKFVNLPYGGSATLFSMFFICLIGYLYGTKIGLLTGVAYGFLQLIIDPSVYHPVQLLLDYPVAFGCLGLAGVFSKSRHGLIKGYILGVVGRYIVHAISGYIFFIQWFPAETNPVVYTLTYNASYIVPEALVTIIILLIPAFTNGLKEVKRMANE</sequence>
<dbReference type="Gene3D" id="1.10.1760.20">
    <property type="match status" value="1"/>
</dbReference>
<dbReference type="STRING" id="1120996.SAMN02746066_02550"/>
<keyword evidence="1" id="KW-1133">Transmembrane helix</keyword>
<reference evidence="2 3" key="1">
    <citation type="submission" date="2016-11" db="EMBL/GenBank/DDBJ databases">
        <authorList>
            <person name="Jaros S."/>
            <person name="Januszkiewicz K."/>
            <person name="Wedrychowicz H."/>
        </authorList>
    </citation>
    <scope>NUCLEOTIDE SEQUENCE [LARGE SCALE GENOMIC DNA]</scope>
    <source>
        <strain evidence="2 3">DSM 15930</strain>
    </source>
</reference>